<feature type="non-terminal residue" evidence="3">
    <location>
        <position position="796"/>
    </location>
</feature>
<dbReference type="PANTHER" id="PTHR44119">
    <property type="entry name" value="MAGNESIUM-CHELATASE SUBUNIT CHLH, CHLOROPLASTIC"/>
    <property type="match status" value="1"/>
</dbReference>
<protein>
    <recommendedName>
        <fullName evidence="1">Cobaltochelatase subunit CobN</fullName>
        <ecNumber evidence="1">6.6.1.2</ecNumber>
    </recommendedName>
</protein>
<dbReference type="EC" id="6.6.1.2" evidence="1"/>
<dbReference type="Proteomes" id="UP000773614">
    <property type="component" value="Unassembled WGS sequence"/>
</dbReference>
<dbReference type="CDD" id="cd10150">
    <property type="entry name" value="CobN_like"/>
    <property type="match status" value="1"/>
</dbReference>
<dbReference type="OrthoDB" id="9757976at2"/>
<dbReference type="RefSeq" id="WP_161141825.1">
    <property type="nucleotide sequence ID" value="NZ_SPKJ01000076.1"/>
</dbReference>
<evidence type="ECO:0000313" key="3">
    <source>
        <dbReference type="EMBL" id="MYZ49484.1"/>
    </source>
</evidence>
<evidence type="ECO:0000313" key="4">
    <source>
        <dbReference type="Proteomes" id="UP000773614"/>
    </source>
</evidence>
<dbReference type="Pfam" id="PF02514">
    <property type="entry name" value="CobN-Mg_chel"/>
    <property type="match status" value="1"/>
</dbReference>
<dbReference type="GO" id="GO:0009236">
    <property type="term" value="P:cobalamin biosynthetic process"/>
    <property type="evidence" value="ECO:0007669"/>
    <property type="project" value="UniProtKB-UniRule"/>
</dbReference>
<name>A0A964T807_9HYPH</name>
<dbReference type="AlphaFoldDB" id="A0A964T807"/>
<proteinExistence type="predicted"/>
<dbReference type="InterPro" id="IPR011953">
    <property type="entry name" value="Cobalto_CobN"/>
</dbReference>
<keyword evidence="3" id="KW-0436">Ligase</keyword>
<dbReference type="EMBL" id="SPKJ01000076">
    <property type="protein sequence ID" value="MYZ49484.1"/>
    <property type="molecule type" value="Genomic_DNA"/>
</dbReference>
<comment type="caution">
    <text evidence="3">The sequence shown here is derived from an EMBL/GenBank/DDBJ whole genome shotgun (WGS) entry which is preliminary data.</text>
</comment>
<organism evidence="3 4">
    <name type="scientific">Propylenella binzhouense</name>
    <dbReference type="NCBI Taxonomy" id="2555902"/>
    <lineage>
        <taxon>Bacteria</taxon>
        <taxon>Pseudomonadati</taxon>
        <taxon>Pseudomonadota</taxon>
        <taxon>Alphaproteobacteria</taxon>
        <taxon>Hyphomicrobiales</taxon>
        <taxon>Propylenellaceae</taxon>
        <taxon>Propylenella</taxon>
    </lineage>
</organism>
<dbReference type="InterPro" id="IPR003672">
    <property type="entry name" value="CobN/Mg_chltase"/>
</dbReference>
<reference evidence="3" key="1">
    <citation type="submission" date="2019-03" db="EMBL/GenBank/DDBJ databases">
        <title>Afifella sp. nov., isolated from activated sludge.</title>
        <authorList>
            <person name="Li Q."/>
            <person name="Liu Y."/>
        </authorList>
    </citation>
    <scope>NUCLEOTIDE SEQUENCE</scope>
    <source>
        <strain evidence="3">L72</strain>
    </source>
</reference>
<sequence>MHILKGQTRGLEAGAEPVDLEQTPGDIIVLTAADTEIAGLAAARRRLGDGFPSVRLANWMALAHPYSVDLYGETVLAHARLVVLRLLGGASYWRYGLDEAVRLARANGSLLAVLPGDSTWDGALAAFGTVGEAEARALWSCLAEGGSENLERFLRLARHLIGEGEAPDPARPLPTAGRYRWRGATALGEGPVAAILFYRALLQAGQTEPVDALCDALAARGLAPLPLYVSSLKQAADAAFVAAELAAHEPALVLNATAFSLSEPGRGGAATVLDGGARPVLQVTFAGVPEAAWAASSRGLSPTDLTMNVVLPEVDGRLVTRAVSFKESEERDPLTECRPVRYRPKPDRIAYVADLAARWARLRDLANGEKRVAIVLSNYPNRDGRIANGVGLDAPASTARLVAELDRAGYAVGDAPRVGAALMELLLAGPTNARGSGMRGGGVDLPIADYERFFSGLPDDVRMAVEARWGAAADDPFVKGGTFRLPAHRFGNIAIGIQPARGYNIDPKSSYHDPDLVPPHGYFAFYAWLRTAFCADALVHMGKHGNLEWLPGKALALSAACFPEAALGPLPVVYPFIVNDPGEGAQAKRRSAAVIVDHLMPALARAESYGPAAELEALIDEYAAAEPADPARAKRVAARILDFARAHGFDRDLGLAPGADLEAALGRLDEHVCDLKEMQIRDGLHTLGAGPAGRARAETLVALARIPRGSGKGGDASLLRALAEDLGLGFDPLACAYAEPWTGPRPALLRDAIPPGEGADGPAPPLWRTAGDTLERLEALGLALVEAHCAEGPARA</sequence>
<feature type="domain" description="CobN/magnesium chelatase" evidence="2">
    <location>
        <begin position="139"/>
        <end position="791"/>
    </location>
</feature>
<evidence type="ECO:0000256" key="1">
    <source>
        <dbReference type="NCBIfam" id="TIGR02257"/>
    </source>
</evidence>
<gene>
    <name evidence="3" type="primary">cobN</name>
    <name evidence="3" type="ORF">E4O86_17380</name>
</gene>
<keyword evidence="4" id="KW-1185">Reference proteome</keyword>
<dbReference type="PANTHER" id="PTHR44119:SF4">
    <property type="entry name" value="AEROBIC COBALTOCHELATASE SUBUNIT COBN"/>
    <property type="match status" value="1"/>
</dbReference>
<evidence type="ECO:0000259" key="2">
    <source>
        <dbReference type="Pfam" id="PF02514"/>
    </source>
</evidence>
<accession>A0A964T807</accession>
<dbReference type="NCBIfam" id="TIGR02257">
    <property type="entry name" value="cobalto_cobN"/>
    <property type="match status" value="1"/>
</dbReference>
<dbReference type="GO" id="GO:0051116">
    <property type="term" value="F:cobaltochelatase activity"/>
    <property type="evidence" value="ECO:0007669"/>
    <property type="project" value="UniProtKB-UniRule"/>
</dbReference>